<feature type="transmembrane region" description="Helical" evidence="2">
    <location>
        <begin position="226"/>
        <end position="246"/>
    </location>
</feature>
<dbReference type="Pfam" id="PF12412">
    <property type="entry name" value="DUF3667"/>
    <property type="match status" value="1"/>
</dbReference>
<feature type="transmembrane region" description="Helical" evidence="2">
    <location>
        <begin position="192"/>
        <end position="214"/>
    </location>
</feature>
<organism evidence="3 4">
    <name type="scientific">Adhaeribacter arboris</name>
    <dbReference type="NCBI Taxonomy" id="2072846"/>
    <lineage>
        <taxon>Bacteria</taxon>
        <taxon>Pseudomonadati</taxon>
        <taxon>Bacteroidota</taxon>
        <taxon>Cytophagia</taxon>
        <taxon>Cytophagales</taxon>
        <taxon>Hymenobacteraceae</taxon>
        <taxon>Adhaeribacter</taxon>
    </lineage>
</organism>
<name>A0A2T2YIV1_9BACT</name>
<evidence type="ECO:0000313" key="3">
    <source>
        <dbReference type="EMBL" id="PSR55430.1"/>
    </source>
</evidence>
<dbReference type="InterPro" id="IPR022134">
    <property type="entry name" value="DUF3667"/>
</dbReference>
<evidence type="ECO:0000313" key="4">
    <source>
        <dbReference type="Proteomes" id="UP000240357"/>
    </source>
</evidence>
<protein>
    <recommendedName>
        <fullName evidence="5">DUF3667 domain-containing protein</fullName>
    </recommendedName>
</protein>
<sequence length="311" mass="35957">MANRRKFNTCPNCAYQFHGVDNFCPNCGQENHNLNVPFKHLFLELLEGTLHFDTKFFHTIKLLLLQPGRLTERFVQNKRAAYVPPIRLYVFISFIFFLIIATDVLHEPDKGESGLKTSVTTSTVKRPANDPDPNLDLSDRSQYSRIAAMDKAQQLDSVLKANYFPTSPFARRSLSKVAKFLSYSKEEQTHRFYKNVSLLMFVFMPIFGLILKLAYFRQKRHFIQHLIFSIHFHCFIFLIFTVAIVLDALFHTDIIESIAMLGSIIYLFLALYYFYRQSRVRILFKGTGILILYSLALIMLAATAGILSILL</sequence>
<dbReference type="Proteomes" id="UP000240357">
    <property type="component" value="Unassembled WGS sequence"/>
</dbReference>
<feature type="transmembrane region" description="Helical" evidence="2">
    <location>
        <begin position="258"/>
        <end position="275"/>
    </location>
</feature>
<keyword evidence="2" id="KW-0812">Transmembrane</keyword>
<evidence type="ECO:0000256" key="2">
    <source>
        <dbReference type="SAM" id="Phobius"/>
    </source>
</evidence>
<gene>
    <name evidence="3" type="ORF">AHMF7605_18925</name>
</gene>
<dbReference type="AlphaFoldDB" id="A0A2T2YIV1"/>
<evidence type="ECO:0008006" key="5">
    <source>
        <dbReference type="Google" id="ProtNLM"/>
    </source>
</evidence>
<comment type="caution">
    <text evidence="3">The sequence shown here is derived from an EMBL/GenBank/DDBJ whole genome shotgun (WGS) entry which is preliminary data.</text>
</comment>
<accession>A0A2T2YIV1</accession>
<evidence type="ECO:0000256" key="1">
    <source>
        <dbReference type="SAM" id="MobiDB-lite"/>
    </source>
</evidence>
<feature type="transmembrane region" description="Helical" evidence="2">
    <location>
        <begin position="287"/>
        <end position="310"/>
    </location>
</feature>
<proteinExistence type="predicted"/>
<feature type="region of interest" description="Disordered" evidence="1">
    <location>
        <begin position="111"/>
        <end position="135"/>
    </location>
</feature>
<keyword evidence="4" id="KW-1185">Reference proteome</keyword>
<dbReference type="RefSeq" id="WP_106931609.1">
    <property type="nucleotide sequence ID" value="NZ_PYFT01000001.1"/>
</dbReference>
<dbReference type="OrthoDB" id="7446256at2"/>
<keyword evidence="2" id="KW-1133">Transmembrane helix</keyword>
<feature type="transmembrane region" description="Helical" evidence="2">
    <location>
        <begin position="86"/>
        <end position="105"/>
    </location>
</feature>
<dbReference type="EMBL" id="PYFT01000001">
    <property type="protein sequence ID" value="PSR55430.1"/>
    <property type="molecule type" value="Genomic_DNA"/>
</dbReference>
<keyword evidence="2" id="KW-0472">Membrane</keyword>
<reference evidence="3 4" key="1">
    <citation type="submission" date="2018-03" db="EMBL/GenBank/DDBJ databases">
        <title>Adhaeribacter sp. HMF7605 Genome sequencing and assembly.</title>
        <authorList>
            <person name="Kang H."/>
            <person name="Kang J."/>
            <person name="Cha I."/>
            <person name="Kim H."/>
            <person name="Joh K."/>
        </authorList>
    </citation>
    <scope>NUCLEOTIDE SEQUENCE [LARGE SCALE GENOMIC DNA]</scope>
    <source>
        <strain evidence="3 4">HMF7605</strain>
    </source>
</reference>
<feature type="compositionally biased region" description="Polar residues" evidence="1">
    <location>
        <begin position="115"/>
        <end position="124"/>
    </location>
</feature>